<dbReference type="Proteomes" id="UP001596990">
    <property type="component" value="Unassembled WGS sequence"/>
</dbReference>
<keyword evidence="6 7" id="KW-0472">Membrane</keyword>
<evidence type="ECO:0000313" key="10">
    <source>
        <dbReference type="Proteomes" id="UP001596990"/>
    </source>
</evidence>
<gene>
    <name evidence="9" type="ORF">ACFQ2J_15865</name>
</gene>
<dbReference type="InterPro" id="IPR050445">
    <property type="entry name" value="Bact_polysacc_biosynth/exp"/>
</dbReference>
<evidence type="ECO:0000313" key="9">
    <source>
        <dbReference type="EMBL" id="MFD1020665.1"/>
    </source>
</evidence>
<evidence type="ECO:0000256" key="5">
    <source>
        <dbReference type="ARBA" id="ARBA00022989"/>
    </source>
</evidence>
<reference evidence="10" key="1">
    <citation type="journal article" date="2019" name="Int. J. Syst. Evol. Microbiol.">
        <title>The Global Catalogue of Microorganisms (GCM) 10K type strain sequencing project: providing services to taxonomists for standard genome sequencing and annotation.</title>
        <authorList>
            <consortium name="The Broad Institute Genomics Platform"/>
            <consortium name="The Broad Institute Genome Sequencing Center for Infectious Disease"/>
            <person name="Wu L."/>
            <person name="Ma J."/>
        </authorList>
    </citation>
    <scope>NUCLEOTIDE SEQUENCE [LARGE SCALE GENOMIC DNA]</scope>
    <source>
        <strain evidence="10">CCUG 56607</strain>
    </source>
</reference>
<proteinExistence type="inferred from homology"/>
<feature type="transmembrane region" description="Helical" evidence="7">
    <location>
        <begin position="190"/>
        <end position="210"/>
    </location>
</feature>
<evidence type="ECO:0000259" key="8">
    <source>
        <dbReference type="Pfam" id="PF02706"/>
    </source>
</evidence>
<organism evidence="9 10">
    <name type="scientific">Thalassobacillus hwangdonensis</name>
    <dbReference type="NCBI Taxonomy" id="546108"/>
    <lineage>
        <taxon>Bacteria</taxon>
        <taxon>Bacillati</taxon>
        <taxon>Bacillota</taxon>
        <taxon>Bacilli</taxon>
        <taxon>Bacillales</taxon>
        <taxon>Bacillaceae</taxon>
        <taxon>Thalassobacillus</taxon>
    </lineage>
</organism>
<protein>
    <submittedName>
        <fullName evidence="9">YveK family protein</fullName>
    </submittedName>
</protein>
<keyword evidence="5 7" id="KW-1133">Transmembrane helix</keyword>
<evidence type="ECO:0000256" key="1">
    <source>
        <dbReference type="ARBA" id="ARBA00004651"/>
    </source>
</evidence>
<accession>A0ABW3L647</accession>
<evidence type="ECO:0000256" key="3">
    <source>
        <dbReference type="ARBA" id="ARBA00022475"/>
    </source>
</evidence>
<evidence type="ECO:0000256" key="6">
    <source>
        <dbReference type="ARBA" id="ARBA00023136"/>
    </source>
</evidence>
<comment type="caution">
    <text evidence="9">The sequence shown here is derived from an EMBL/GenBank/DDBJ whole genome shotgun (WGS) entry which is preliminary data.</text>
</comment>
<keyword evidence="3" id="KW-1003">Cell membrane</keyword>
<dbReference type="InterPro" id="IPR003856">
    <property type="entry name" value="LPS_length_determ_N"/>
</dbReference>
<evidence type="ECO:0000256" key="4">
    <source>
        <dbReference type="ARBA" id="ARBA00022692"/>
    </source>
</evidence>
<sequence>MYDHRGMGVVDYLRILLHRAWLILIFTGICTGVMAIFTYEYMVPVYQAKGEMLVIETDPVQVGEDKNKNRTPFTLAEIDANIKLMETYKSVILSPLIMEKVTESLDGETLEEVTIKNLLEDVTINAHERSQVMTVYVSRVYPEDAELIANRVMETFVAEHEDIFNLKNTRIITGAEVDADPISPKPLVNLSAAFAFGLMISIILSLLLGYPKKYKRN</sequence>
<feature type="transmembrane region" description="Helical" evidence="7">
    <location>
        <begin position="20"/>
        <end position="39"/>
    </location>
</feature>
<evidence type="ECO:0000256" key="2">
    <source>
        <dbReference type="ARBA" id="ARBA00006683"/>
    </source>
</evidence>
<keyword evidence="10" id="KW-1185">Reference proteome</keyword>
<comment type="subcellular location">
    <subcellularLocation>
        <location evidence="1">Cell membrane</location>
        <topology evidence="1">Multi-pass membrane protein</topology>
    </subcellularLocation>
</comment>
<keyword evidence="4 7" id="KW-0812">Transmembrane</keyword>
<dbReference type="PANTHER" id="PTHR32309:SF13">
    <property type="entry name" value="FERRIC ENTEROBACTIN TRANSPORT PROTEIN FEPE"/>
    <property type="match status" value="1"/>
</dbReference>
<comment type="similarity">
    <text evidence="2">Belongs to the CpsC/CapA family.</text>
</comment>
<dbReference type="EMBL" id="JBHTKL010000006">
    <property type="protein sequence ID" value="MFD1020665.1"/>
    <property type="molecule type" value="Genomic_DNA"/>
</dbReference>
<dbReference type="PANTHER" id="PTHR32309">
    <property type="entry name" value="TYROSINE-PROTEIN KINASE"/>
    <property type="match status" value="1"/>
</dbReference>
<feature type="domain" description="Polysaccharide chain length determinant N-terminal" evidence="8">
    <location>
        <begin position="10"/>
        <end position="104"/>
    </location>
</feature>
<name>A0ABW3L647_9BACI</name>
<evidence type="ECO:0000256" key="7">
    <source>
        <dbReference type="SAM" id="Phobius"/>
    </source>
</evidence>
<dbReference type="Pfam" id="PF02706">
    <property type="entry name" value="Wzz"/>
    <property type="match status" value="1"/>
</dbReference>
<dbReference type="RefSeq" id="WP_386062768.1">
    <property type="nucleotide sequence ID" value="NZ_JBHTKL010000006.1"/>
</dbReference>